<organism evidence="1 2">
    <name type="scientific">Pseudomonas fluorescens</name>
    <dbReference type="NCBI Taxonomy" id="294"/>
    <lineage>
        <taxon>Bacteria</taxon>
        <taxon>Pseudomonadati</taxon>
        <taxon>Pseudomonadota</taxon>
        <taxon>Gammaproteobacteria</taxon>
        <taxon>Pseudomonadales</taxon>
        <taxon>Pseudomonadaceae</taxon>
        <taxon>Pseudomonas</taxon>
    </lineage>
</organism>
<dbReference type="EMBL" id="CABVHK010000004">
    <property type="protein sequence ID" value="VVM67322.1"/>
    <property type="molecule type" value="Genomic_DNA"/>
</dbReference>
<accession>A0A5E6RHR1</accession>
<dbReference type="Proteomes" id="UP000326953">
    <property type="component" value="Unassembled WGS sequence"/>
</dbReference>
<reference evidence="1 2" key="1">
    <citation type="submission" date="2019-09" db="EMBL/GenBank/DDBJ databases">
        <authorList>
            <person name="Chandra G."/>
            <person name="Truman W A."/>
        </authorList>
    </citation>
    <scope>NUCLEOTIDE SEQUENCE [LARGE SCALE GENOMIC DNA]</scope>
    <source>
        <strain evidence="1">PS662</strain>
    </source>
</reference>
<protein>
    <submittedName>
        <fullName evidence="1">Uncharacterized protein</fullName>
    </submittedName>
</protein>
<evidence type="ECO:0000313" key="1">
    <source>
        <dbReference type="EMBL" id="VVM67322.1"/>
    </source>
</evidence>
<proteinExistence type="predicted"/>
<dbReference type="AlphaFoldDB" id="A0A5E6RHR1"/>
<name>A0A5E6RHR1_PSEFL</name>
<sequence length="85" mass="9380">MTRAISKCFGLVSKEQDLLQAISNIGLADSQRRLPCNGEEHGRPNLGTYAGIREEIGSSVKLVQSVICDEGSLIHYWPHSKMIKP</sequence>
<evidence type="ECO:0000313" key="2">
    <source>
        <dbReference type="Proteomes" id="UP000326953"/>
    </source>
</evidence>
<gene>
    <name evidence="1" type="ORF">PS662_01618</name>
</gene>